<accession>A0A0N8GGA8</accession>
<gene>
    <name evidence="1" type="ORF">AM506_19355</name>
</gene>
<dbReference type="PATRIC" id="fig|218284.4.peg.2415"/>
<proteinExistence type="predicted"/>
<sequence>MLNLHIMNLVFIFLRVNQKQLKYIILHQLKGIFHLGSVDMMTQAQFVEELVGNLTNKDVMFQ</sequence>
<dbReference type="AlphaFoldDB" id="A0A0N8GGA8"/>
<dbReference type="Proteomes" id="UP000050398">
    <property type="component" value="Unassembled WGS sequence"/>
</dbReference>
<protein>
    <submittedName>
        <fullName evidence="1">Uncharacterized protein</fullName>
    </submittedName>
</protein>
<name>A0A0N8GGA8_9BACI</name>
<evidence type="ECO:0000313" key="1">
    <source>
        <dbReference type="EMBL" id="KPL57978.1"/>
    </source>
</evidence>
<comment type="caution">
    <text evidence="1">The sequence shown here is derived from an EMBL/GenBank/DDBJ whole genome shotgun (WGS) entry which is preliminary data.</text>
</comment>
<organism evidence="1 2">
    <name type="scientific">Rossellomorea vietnamensis</name>
    <dbReference type="NCBI Taxonomy" id="218284"/>
    <lineage>
        <taxon>Bacteria</taxon>
        <taxon>Bacillati</taxon>
        <taxon>Bacillota</taxon>
        <taxon>Bacilli</taxon>
        <taxon>Bacillales</taxon>
        <taxon>Bacillaceae</taxon>
        <taxon>Rossellomorea</taxon>
    </lineage>
</organism>
<reference evidence="1 2" key="1">
    <citation type="submission" date="2015-08" db="EMBL/GenBank/DDBJ databases">
        <title>Draft Genome Sequence of Bacillus vietnamensis UCD-SED5.</title>
        <authorList>
            <person name="Lee R.D."/>
            <person name="Jospin G."/>
            <person name="Lang J.M."/>
            <person name="Coil D.A."/>
            <person name="Eisen J.A."/>
        </authorList>
    </citation>
    <scope>NUCLEOTIDE SEQUENCE [LARGE SCALE GENOMIC DNA]</scope>
    <source>
        <strain evidence="1 2">UCD-SED5</strain>
    </source>
</reference>
<dbReference type="EMBL" id="LIXZ01000022">
    <property type="protein sequence ID" value="KPL57978.1"/>
    <property type="molecule type" value="Genomic_DNA"/>
</dbReference>
<evidence type="ECO:0000313" key="2">
    <source>
        <dbReference type="Proteomes" id="UP000050398"/>
    </source>
</evidence>